<accession>A0A1J5S4L5</accession>
<dbReference type="InterPro" id="IPR052049">
    <property type="entry name" value="Electron_transfer_protein"/>
</dbReference>
<feature type="transmembrane region" description="Helical" evidence="7">
    <location>
        <begin position="162"/>
        <end position="183"/>
    </location>
</feature>
<feature type="transmembrane region" description="Helical" evidence="7">
    <location>
        <begin position="204"/>
        <end position="225"/>
    </location>
</feature>
<evidence type="ECO:0000256" key="3">
    <source>
        <dbReference type="ARBA" id="ARBA00022475"/>
    </source>
</evidence>
<evidence type="ECO:0000313" key="8">
    <source>
        <dbReference type="EMBL" id="OIQ99071.1"/>
    </source>
</evidence>
<reference evidence="8" key="1">
    <citation type="submission" date="2016-10" db="EMBL/GenBank/DDBJ databases">
        <title>Sequence of Gallionella enrichment culture.</title>
        <authorList>
            <person name="Poehlein A."/>
            <person name="Muehling M."/>
            <person name="Daniel R."/>
        </authorList>
    </citation>
    <scope>NUCLEOTIDE SEQUENCE</scope>
</reference>
<keyword evidence="5 7" id="KW-1133">Transmembrane helix</keyword>
<name>A0A1J5S4L5_9ZZZZ</name>
<dbReference type="Gene3D" id="1.20.1630.10">
    <property type="entry name" value="Formate dehydrogenase/DMSO reductase domain"/>
    <property type="match status" value="1"/>
</dbReference>
<feature type="transmembrane region" description="Helical" evidence="7">
    <location>
        <begin position="91"/>
        <end position="116"/>
    </location>
</feature>
<evidence type="ECO:0000256" key="1">
    <source>
        <dbReference type="ARBA" id="ARBA00004651"/>
    </source>
</evidence>
<protein>
    <submittedName>
        <fullName evidence="8">Polysulfide reductase, NrfD</fullName>
    </submittedName>
</protein>
<dbReference type="PANTHER" id="PTHR34856">
    <property type="entry name" value="PROTEIN NRFD"/>
    <property type="match status" value="1"/>
</dbReference>
<evidence type="ECO:0000256" key="7">
    <source>
        <dbReference type="SAM" id="Phobius"/>
    </source>
</evidence>
<evidence type="ECO:0000256" key="2">
    <source>
        <dbReference type="ARBA" id="ARBA00008929"/>
    </source>
</evidence>
<dbReference type="EMBL" id="MLJW01000111">
    <property type="protein sequence ID" value="OIQ99071.1"/>
    <property type="molecule type" value="Genomic_DNA"/>
</dbReference>
<organism evidence="8">
    <name type="scientific">mine drainage metagenome</name>
    <dbReference type="NCBI Taxonomy" id="410659"/>
    <lineage>
        <taxon>unclassified sequences</taxon>
        <taxon>metagenomes</taxon>
        <taxon>ecological metagenomes</taxon>
    </lineage>
</organism>
<dbReference type="PANTHER" id="PTHR34856:SF2">
    <property type="entry name" value="PROTEIN NRFD"/>
    <property type="match status" value="1"/>
</dbReference>
<dbReference type="AlphaFoldDB" id="A0A1J5S4L5"/>
<dbReference type="GO" id="GO:0005886">
    <property type="term" value="C:plasma membrane"/>
    <property type="evidence" value="ECO:0007669"/>
    <property type="project" value="UniProtKB-SubCell"/>
</dbReference>
<comment type="subcellular location">
    <subcellularLocation>
        <location evidence="1">Cell membrane</location>
        <topology evidence="1">Multi-pass membrane protein</topology>
    </subcellularLocation>
</comment>
<sequence>MEGQMIANAFHHSYWGFPIALYFWLVGVSAGSFVVSSLGWVFGIKKYKATAFFASNTAIVMLMIVPVLLIIDLGKPYRFFHLLLLASFSHWSAPMVWGSCFILSYPIAMMCYSYFVYQKNERWARILGILAVVLALCTHWYTGVVMQLNPSRVPNHTSVAPILFLTGAYVSGIGFLICCLWLRNKFLAVEKQVPIELIADMARLMLYGIVFDLFLLGNEFLQMTYGVAEEHTMLYDVLLGVFRWPYLYLEIVWGLLLPLIILVIPKINRRMSWVLAAAFMCATGVYGMRIWWVMGTFYYQGHY</sequence>
<dbReference type="InterPro" id="IPR005614">
    <property type="entry name" value="NrfD-like"/>
</dbReference>
<feature type="transmembrane region" description="Helical" evidence="7">
    <location>
        <begin position="123"/>
        <end position="142"/>
    </location>
</feature>
<evidence type="ECO:0000256" key="4">
    <source>
        <dbReference type="ARBA" id="ARBA00022692"/>
    </source>
</evidence>
<feature type="transmembrane region" description="Helical" evidence="7">
    <location>
        <begin position="49"/>
        <end position="71"/>
    </location>
</feature>
<feature type="transmembrane region" description="Helical" evidence="7">
    <location>
        <begin position="245"/>
        <end position="264"/>
    </location>
</feature>
<gene>
    <name evidence="8" type="ORF">GALL_189850</name>
</gene>
<evidence type="ECO:0000256" key="5">
    <source>
        <dbReference type="ARBA" id="ARBA00022989"/>
    </source>
</evidence>
<proteinExistence type="inferred from homology"/>
<keyword evidence="4 7" id="KW-0812">Transmembrane</keyword>
<comment type="caution">
    <text evidence="8">The sequence shown here is derived from an EMBL/GenBank/DDBJ whole genome shotgun (WGS) entry which is preliminary data.</text>
</comment>
<feature type="transmembrane region" description="Helical" evidence="7">
    <location>
        <begin position="20"/>
        <end position="42"/>
    </location>
</feature>
<keyword evidence="6 7" id="KW-0472">Membrane</keyword>
<feature type="transmembrane region" description="Helical" evidence="7">
    <location>
        <begin position="271"/>
        <end position="294"/>
    </location>
</feature>
<keyword evidence="3" id="KW-1003">Cell membrane</keyword>
<comment type="similarity">
    <text evidence="2">Belongs to the NrfD family.</text>
</comment>
<dbReference type="Pfam" id="PF03916">
    <property type="entry name" value="NrfD"/>
    <property type="match status" value="1"/>
</dbReference>
<evidence type="ECO:0000256" key="6">
    <source>
        <dbReference type="ARBA" id="ARBA00023136"/>
    </source>
</evidence>